<dbReference type="STRING" id="47854.GA0070603_3006"/>
<comment type="similarity">
    <text evidence="2">Belongs to the oxidase-dependent Fe transporter (OFeT) (TC 9.A.10.1) family.</text>
</comment>
<dbReference type="EMBL" id="FMIB01000002">
    <property type="protein sequence ID" value="SCL60359.1"/>
    <property type="molecule type" value="Genomic_DNA"/>
</dbReference>
<evidence type="ECO:0000256" key="1">
    <source>
        <dbReference type="ARBA" id="ARBA00004141"/>
    </source>
</evidence>
<feature type="region of interest" description="Disordered" evidence="6">
    <location>
        <begin position="273"/>
        <end position="324"/>
    </location>
</feature>
<feature type="transmembrane region" description="Helical" evidence="7">
    <location>
        <begin position="182"/>
        <end position="202"/>
    </location>
</feature>
<feature type="transmembrane region" description="Helical" evidence="7">
    <location>
        <begin position="76"/>
        <end position="95"/>
    </location>
</feature>
<feature type="compositionally biased region" description="Low complexity" evidence="6">
    <location>
        <begin position="297"/>
        <end position="324"/>
    </location>
</feature>
<protein>
    <submittedName>
        <fullName evidence="8">High-affinity iron transporter</fullName>
    </submittedName>
</protein>
<organism evidence="8 9">
    <name type="scientific">Micromonospora chersina</name>
    <dbReference type="NCBI Taxonomy" id="47854"/>
    <lineage>
        <taxon>Bacteria</taxon>
        <taxon>Bacillati</taxon>
        <taxon>Actinomycetota</taxon>
        <taxon>Actinomycetes</taxon>
        <taxon>Micromonosporales</taxon>
        <taxon>Micromonosporaceae</taxon>
        <taxon>Micromonospora</taxon>
    </lineage>
</organism>
<comment type="subcellular location">
    <subcellularLocation>
        <location evidence="1">Membrane</location>
        <topology evidence="1">Multi-pass membrane protein</topology>
    </subcellularLocation>
</comment>
<evidence type="ECO:0000256" key="5">
    <source>
        <dbReference type="ARBA" id="ARBA00023136"/>
    </source>
</evidence>
<evidence type="ECO:0000256" key="7">
    <source>
        <dbReference type="SAM" id="Phobius"/>
    </source>
</evidence>
<evidence type="ECO:0000313" key="9">
    <source>
        <dbReference type="Proteomes" id="UP000198605"/>
    </source>
</evidence>
<keyword evidence="3 7" id="KW-0812">Transmembrane</keyword>
<keyword evidence="9" id="KW-1185">Reference proteome</keyword>
<evidence type="ECO:0000313" key="8">
    <source>
        <dbReference type="EMBL" id="SCL60359.1"/>
    </source>
</evidence>
<dbReference type="Proteomes" id="UP000198605">
    <property type="component" value="Unassembled WGS sequence"/>
</dbReference>
<dbReference type="GeneID" id="43279649"/>
<feature type="transmembrane region" description="Helical" evidence="7">
    <location>
        <begin position="243"/>
        <end position="265"/>
    </location>
</feature>
<dbReference type="OrthoDB" id="7260758at2"/>
<gene>
    <name evidence="8" type="ORF">GA0070603_3006</name>
</gene>
<dbReference type="PANTHER" id="PTHR31632">
    <property type="entry name" value="IRON TRANSPORTER FTH1"/>
    <property type="match status" value="1"/>
</dbReference>
<dbReference type="RefSeq" id="WP_091313535.1">
    <property type="nucleotide sequence ID" value="NZ_FMIB01000002.1"/>
</dbReference>
<dbReference type="PANTHER" id="PTHR31632:SF2">
    <property type="entry name" value="PLASMA MEMBRANE IRON PERMEASE"/>
    <property type="match status" value="1"/>
</dbReference>
<name>A0A1C6V205_9ACTN</name>
<keyword evidence="4 7" id="KW-1133">Transmembrane helix</keyword>
<evidence type="ECO:0000256" key="4">
    <source>
        <dbReference type="ARBA" id="ARBA00022989"/>
    </source>
</evidence>
<proteinExistence type="inferred from homology"/>
<feature type="transmembrane region" description="Helical" evidence="7">
    <location>
        <begin position="38"/>
        <end position="56"/>
    </location>
</feature>
<sequence>MFATYLIGLREGLEATLVVSILVAFLVKSQRRDRLPQVWAGVGLAVALSVVFGWLIEYTSTSLLARSEDRELFEAVTSVAAVVFVTWMIFWMRTAARTIAGELRGKLTEALAVGSLAVAGMAFLAVIREGLETALIFYSAAQSAAGGTGAGALLSLAGGVATAVVIGFLLYRSALKINLSKFFTWTGALLILVAAGILKYGVHDFQEAGVLPGLNNQAFDISSTLDPNAWYGALLAGMFNITAAPTVLEMIAWVAYAVPVLVLFLRKPAAPARPAAPAAPPAAPAAPPAATGDGASTPTEPAAATTPTEPAAAEAPTTTATQRA</sequence>
<reference evidence="9" key="1">
    <citation type="submission" date="2016-06" db="EMBL/GenBank/DDBJ databases">
        <authorList>
            <person name="Varghese N."/>
            <person name="Submissions Spin"/>
        </authorList>
    </citation>
    <scope>NUCLEOTIDE SEQUENCE [LARGE SCALE GENOMIC DNA]</scope>
    <source>
        <strain evidence="9">DSM 44151</strain>
    </source>
</reference>
<dbReference type="Pfam" id="PF03239">
    <property type="entry name" value="FTR1"/>
    <property type="match status" value="1"/>
</dbReference>
<dbReference type="GO" id="GO:0033573">
    <property type="term" value="C:high-affinity iron permease complex"/>
    <property type="evidence" value="ECO:0007669"/>
    <property type="project" value="InterPro"/>
</dbReference>
<evidence type="ECO:0000256" key="6">
    <source>
        <dbReference type="SAM" id="MobiDB-lite"/>
    </source>
</evidence>
<accession>A0A1C6V205</accession>
<feature type="transmembrane region" description="Helical" evidence="7">
    <location>
        <begin position="107"/>
        <end position="127"/>
    </location>
</feature>
<feature type="transmembrane region" description="Helical" evidence="7">
    <location>
        <begin position="6"/>
        <end position="26"/>
    </location>
</feature>
<keyword evidence="5 7" id="KW-0472">Membrane</keyword>
<evidence type="ECO:0000256" key="2">
    <source>
        <dbReference type="ARBA" id="ARBA00008333"/>
    </source>
</evidence>
<dbReference type="GO" id="GO:0015093">
    <property type="term" value="F:ferrous iron transmembrane transporter activity"/>
    <property type="evidence" value="ECO:0007669"/>
    <property type="project" value="TreeGrafter"/>
</dbReference>
<feature type="transmembrane region" description="Helical" evidence="7">
    <location>
        <begin position="147"/>
        <end position="170"/>
    </location>
</feature>
<feature type="compositionally biased region" description="Pro residues" evidence="6">
    <location>
        <begin position="277"/>
        <end position="287"/>
    </location>
</feature>
<dbReference type="NCBIfam" id="NF041756">
    <property type="entry name" value="EfeU"/>
    <property type="match status" value="1"/>
</dbReference>
<dbReference type="InterPro" id="IPR004923">
    <property type="entry name" value="FTR1/Fip1/EfeU"/>
</dbReference>
<evidence type="ECO:0000256" key="3">
    <source>
        <dbReference type="ARBA" id="ARBA00022692"/>
    </source>
</evidence>
<dbReference type="AlphaFoldDB" id="A0A1C6V205"/>